<evidence type="ECO:0000256" key="3">
    <source>
        <dbReference type="ARBA" id="ARBA00023315"/>
    </source>
</evidence>
<dbReference type="Gene3D" id="3.40.630.30">
    <property type="match status" value="1"/>
</dbReference>
<dbReference type="AlphaFoldDB" id="A0A1H0VNN5"/>
<feature type="domain" description="N-acetyltransferase" evidence="5">
    <location>
        <begin position="38"/>
        <end position="184"/>
    </location>
</feature>
<keyword evidence="2 4" id="KW-0677">Repeat</keyword>
<reference evidence="7" key="1">
    <citation type="submission" date="2016-10" db="EMBL/GenBank/DDBJ databases">
        <authorList>
            <person name="Varghese N."/>
            <person name="Submissions S."/>
        </authorList>
    </citation>
    <scope>NUCLEOTIDE SEQUENCE [LARGE SCALE GENOMIC DNA]</scope>
    <source>
        <strain evidence="7">DSM 46732</strain>
    </source>
</reference>
<name>A0A1H0VNN5_9ACTN</name>
<evidence type="ECO:0000256" key="1">
    <source>
        <dbReference type="ARBA" id="ARBA00022679"/>
    </source>
</evidence>
<evidence type="ECO:0000313" key="6">
    <source>
        <dbReference type="EMBL" id="SDP79788.1"/>
    </source>
</evidence>
<feature type="binding site" evidence="4">
    <location>
        <begin position="283"/>
        <end position="289"/>
    </location>
    <ligand>
        <name>acetyl-CoA</name>
        <dbReference type="ChEBI" id="CHEBI:57288"/>
        <label>2</label>
    </ligand>
</feature>
<organism evidence="6 7">
    <name type="scientific">Actinopolyspora xinjiangensis</name>
    <dbReference type="NCBI Taxonomy" id="405564"/>
    <lineage>
        <taxon>Bacteria</taxon>
        <taxon>Bacillati</taxon>
        <taxon>Actinomycetota</taxon>
        <taxon>Actinomycetes</taxon>
        <taxon>Actinopolysporales</taxon>
        <taxon>Actinopolysporaceae</taxon>
        <taxon>Actinopolyspora</taxon>
    </lineage>
</organism>
<dbReference type="Proteomes" id="UP000199497">
    <property type="component" value="Unassembled WGS sequence"/>
</dbReference>
<dbReference type="GO" id="GO:0035447">
    <property type="term" value="F:mycothiol synthase activity"/>
    <property type="evidence" value="ECO:0007669"/>
    <property type="project" value="UniProtKB-UniRule"/>
</dbReference>
<dbReference type="NCBIfam" id="TIGR03448">
    <property type="entry name" value="mycothiol_MshD"/>
    <property type="match status" value="1"/>
</dbReference>
<sequence length="338" mass="37094">MARHAGNQQWANIGNLGGVVHLTWRNGLDEAETAEVFELLSEAERVDGVAPAGEHVVMRLRAHRGVSEQIEPVQADVGGSEHFVVRADGGELAGYAHLDTEGESEGRPLVAELAVHPRYRGNGVGGQLIRALLERSETLAESGEEDSGRLRVWSHGLLGGAVRLAERFGFTRVRELWRMGRELTGGELDEPVLPEGVTIRGFRVGEDEPELVRVNHLAFSWHPEQGGMTEAELREKEELDWFDPAGFLLAVDSADRLLGFHWTKIHPDGSGEVYVVGVDPNTQGSGLGRALTLAGLRYLRGVGCPRVMLYVEADNGPAVSVYRRLGFERWDVDAQFGR</sequence>
<evidence type="ECO:0000256" key="4">
    <source>
        <dbReference type="HAMAP-Rule" id="MF_01698"/>
    </source>
</evidence>
<feature type="domain" description="N-acetyltransferase" evidence="5">
    <location>
        <begin position="197"/>
        <end position="338"/>
    </location>
</feature>
<comment type="caution">
    <text evidence="4">Lacks conserved residue(s) required for the propagation of feature annotation.</text>
</comment>
<dbReference type="SUPFAM" id="SSF55729">
    <property type="entry name" value="Acyl-CoA N-acyltransferases (Nat)"/>
    <property type="match status" value="1"/>
</dbReference>
<dbReference type="PANTHER" id="PTHR43617:SF31">
    <property type="entry name" value="MYCOTHIOL ACETYLTRANSFERASE"/>
    <property type="match status" value="1"/>
</dbReference>
<protein>
    <recommendedName>
        <fullName evidence="4">Mycothiol acetyltransferase</fullName>
        <shortName evidence="4">MSH acetyltransferase</shortName>
        <ecNumber evidence="4">2.3.1.189</ecNumber>
    </recommendedName>
    <alternativeName>
        <fullName evidence="4">Mycothiol synthase</fullName>
    </alternativeName>
</protein>
<dbReference type="STRING" id="405564.SAMN04487905_10998"/>
<dbReference type="InterPro" id="IPR017813">
    <property type="entry name" value="Mycothiol_AcTrfase"/>
</dbReference>
<evidence type="ECO:0000256" key="2">
    <source>
        <dbReference type="ARBA" id="ARBA00022737"/>
    </source>
</evidence>
<keyword evidence="7" id="KW-1185">Reference proteome</keyword>
<feature type="binding site" evidence="4">
    <location>
        <position position="54"/>
    </location>
    <ligand>
        <name>1D-myo-inositol 2-(L-cysteinylamino)-2-deoxy-alpha-D-glucopyranoside</name>
        <dbReference type="ChEBI" id="CHEBI:58887"/>
    </ligand>
</feature>
<keyword evidence="1 4" id="KW-0808">Transferase</keyword>
<dbReference type="InterPro" id="IPR000182">
    <property type="entry name" value="GNAT_dom"/>
</dbReference>
<accession>A0A1H0VNN5</accession>
<feature type="binding site" evidence="4">
    <location>
        <begin position="113"/>
        <end position="115"/>
    </location>
    <ligand>
        <name>acetyl-CoA</name>
        <dbReference type="ChEBI" id="CHEBI:57288"/>
        <label>1</label>
    </ligand>
</feature>
<feature type="binding site" evidence="4">
    <location>
        <begin position="276"/>
        <end position="278"/>
    </location>
    <ligand>
        <name>acetyl-CoA</name>
        <dbReference type="ChEBI" id="CHEBI:57288"/>
        <label>2</label>
    </ligand>
</feature>
<comment type="catalytic activity">
    <reaction evidence="4">
        <text>1D-myo-inositol 2-(L-cysteinylamino)-2-deoxy-alpha-D-glucopyranoside + acetyl-CoA = mycothiol + CoA + H(+)</text>
        <dbReference type="Rhea" id="RHEA:26172"/>
        <dbReference type="ChEBI" id="CHEBI:15378"/>
        <dbReference type="ChEBI" id="CHEBI:16768"/>
        <dbReference type="ChEBI" id="CHEBI:57287"/>
        <dbReference type="ChEBI" id="CHEBI:57288"/>
        <dbReference type="ChEBI" id="CHEBI:58887"/>
        <dbReference type="EC" id="2.3.1.189"/>
    </reaction>
</comment>
<dbReference type="EC" id="2.3.1.189" evidence="4"/>
<comment type="subunit">
    <text evidence="4">Monomer.</text>
</comment>
<comment type="function">
    <text evidence="4">Catalyzes the transfer of acetyl from acetyl-CoA to desacetylmycothiol (Cys-GlcN-Ins) to form mycothiol.</text>
</comment>
<feature type="binding site" evidence="4">
    <location>
        <position position="264"/>
    </location>
    <ligand>
        <name>1D-myo-inositol 2-(L-cysteinylamino)-2-deoxy-alpha-D-glucopyranoside</name>
        <dbReference type="ChEBI" id="CHEBI:58887"/>
    </ligand>
</feature>
<dbReference type="PANTHER" id="PTHR43617">
    <property type="entry name" value="L-AMINO ACID N-ACETYLTRANSFERASE"/>
    <property type="match status" value="1"/>
</dbReference>
<proteinExistence type="inferred from homology"/>
<dbReference type="GO" id="GO:0010125">
    <property type="term" value="P:mycothiol biosynthetic process"/>
    <property type="evidence" value="ECO:0007669"/>
    <property type="project" value="UniProtKB-UniRule"/>
</dbReference>
<comment type="similarity">
    <text evidence="4">Belongs to the acetyltransferase family. MshD subfamily.</text>
</comment>
<dbReference type="GO" id="GO:0008999">
    <property type="term" value="F:protein-N-terminal-alanine acetyltransferase activity"/>
    <property type="evidence" value="ECO:0007669"/>
    <property type="project" value="TreeGrafter"/>
</dbReference>
<keyword evidence="3 4" id="KW-0012">Acyltransferase</keyword>
<dbReference type="Pfam" id="PF00583">
    <property type="entry name" value="Acetyltransf_1"/>
    <property type="match status" value="1"/>
</dbReference>
<dbReference type="HAMAP" id="MF_01698">
    <property type="entry name" value="MshD"/>
    <property type="match status" value="1"/>
</dbReference>
<dbReference type="InterPro" id="IPR050276">
    <property type="entry name" value="MshD_Acetyltransferase"/>
</dbReference>
<dbReference type="EMBL" id="FNJR01000009">
    <property type="protein sequence ID" value="SDP79788.1"/>
    <property type="molecule type" value="Genomic_DNA"/>
</dbReference>
<dbReference type="PROSITE" id="PS51186">
    <property type="entry name" value="GNAT"/>
    <property type="match status" value="2"/>
</dbReference>
<gene>
    <name evidence="4" type="primary">mshD</name>
    <name evidence="6" type="ORF">SAMN04487905_10998</name>
</gene>
<dbReference type="InterPro" id="IPR016181">
    <property type="entry name" value="Acyl_CoA_acyltransferase"/>
</dbReference>
<dbReference type="PIRSF" id="PIRSF021524">
    <property type="entry name" value="MSH_acetyltransferase"/>
    <property type="match status" value="1"/>
</dbReference>
<dbReference type="Pfam" id="PF13508">
    <property type="entry name" value="Acetyltransf_7"/>
    <property type="match status" value="1"/>
</dbReference>
<evidence type="ECO:0000313" key="7">
    <source>
        <dbReference type="Proteomes" id="UP000199497"/>
    </source>
</evidence>
<evidence type="ECO:0000259" key="5">
    <source>
        <dbReference type="PROSITE" id="PS51186"/>
    </source>
</evidence>
<feature type="binding site" evidence="4">
    <location>
        <position position="310"/>
    </location>
    <ligand>
        <name>1D-myo-inositol 2-(L-cysteinylamino)-2-deoxy-alpha-D-glucopyranoside</name>
        <dbReference type="ChEBI" id="CHEBI:58887"/>
    </ligand>
</feature>
<feature type="binding site" evidence="4">
    <location>
        <position position="224"/>
    </location>
    <ligand>
        <name>1D-myo-inositol 2-(L-cysteinylamino)-2-deoxy-alpha-D-glucopyranoside</name>
        <dbReference type="ChEBI" id="CHEBI:58887"/>
    </ligand>
</feature>
<dbReference type="CDD" id="cd04301">
    <property type="entry name" value="NAT_SF"/>
    <property type="match status" value="2"/>
</dbReference>
<feature type="binding site" evidence="4">
    <location>
        <position position="272"/>
    </location>
    <ligand>
        <name>1D-myo-inositol 2-(L-cysteinylamino)-2-deoxy-alpha-D-glucopyranoside</name>
        <dbReference type="ChEBI" id="CHEBI:58887"/>
    </ligand>
</feature>